<keyword evidence="1" id="KW-0647">Proteasome</keyword>
<evidence type="ECO:0000256" key="1">
    <source>
        <dbReference type="ARBA" id="ARBA00022942"/>
    </source>
</evidence>
<evidence type="ECO:0000313" key="7">
    <source>
        <dbReference type="Proteomes" id="UP001162972"/>
    </source>
</evidence>
<dbReference type="GO" id="GO:0051603">
    <property type="term" value="P:proteolysis involved in protein catabolic process"/>
    <property type="evidence" value="ECO:0007669"/>
    <property type="project" value="InterPro"/>
</dbReference>
<evidence type="ECO:0000256" key="4">
    <source>
        <dbReference type="SAM" id="SignalP"/>
    </source>
</evidence>
<evidence type="ECO:0000256" key="3">
    <source>
        <dbReference type="ARBA" id="ARBA00023180"/>
    </source>
</evidence>
<dbReference type="InterPro" id="IPR001353">
    <property type="entry name" value="Proteasome_sua/b"/>
</dbReference>
<feature type="chain" id="PRO_5042252004" description="Phytocyanin domain-containing protein" evidence="4">
    <location>
        <begin position="23"/>
        <end position="263"/>
    </location>
</feature>
<dbReference type="PROSITE" id="PS51485">
    <property type="entry name" value="PHYTOCYANIN"/>
    <property type="match status" value="1"/>
</dbReference>
<feature type="domain" description="Phytocyanin" evidence="5">
    <location>
        <begin position="24"/>
        <end position="124"/>
    </location>
</feature>
<dbReference type="PANTHER" id="PTHR11599">
    <property type="entry name" value="PROTEASOME SUBUNIT ALPHA/BETA"/>
    <property type="match status" value="1"/>
</dbReference>
<evidence type="ECO:0000313" key="6">
    <source>
        <dbReference type="EMBL" id="KAJ6426169.1"/>
    </source>
</evidence>
<evidence type="ECO:0000259" key="5">
    <source>
        <dbReference type="PROSITE" id="PS51485"/>
    </source>
</evidence>
<keyword evidence="2" id="KW-1015">Disulfide bond</keyword>
<dbReference type="Pfam" id="PF00227">
    <property type="entry name" value="Proteasome"/>
    <property type="match status" value="1"/>
</dbReference>
<accession>A0AAD6KPF1</accession>
<dbReference type="CDD" id="cd04216">
    <property type="entry name" value="Phytocyanin"/>
    <property type="match status" value="1"/>
</dbReference>
<reference evidence="6 7" key="1">
    <citation type="journal article" date="2023" name="Int. J. Mol. Sci.">
        <title>De Novo Assembly and Annotation of 11 Diverse Shrub Willow (Salix) Genomes Reveals Novel Gene Organization in Sex-Linked Regions.</title>
        <authorList>
            <person name="Hyden B."/>
            <person name="Feng K."/>
            <person name="Yates T.B."/>
            <person name="Jawdy S."/>
            <person name="Cereghino C."/>
            <person name="Smart L.B."/>
            <person name="Muchero W."/>
        </authorList>
    </citation>
    <scope>NUCLEOTIDE SEQUENCE [LARGE SCALE GENOMIC DNA]</scope>
    <source>
        <tissue evidence="6">Shoot tip</tissue>
    </source>
</reference>
<keyword evidence="7" id="KW-1185">Reference proteome</keyword>
<dbReference type="GO" id="GO:0005839">
    <property type="term" value="C:proteasome core complex"/>
    <property type="evidence" value="ECO:0007669"/>
    <property type="project" value="InterPro"/>
</dbReference>
<dbReference type="Gene3D" id="2.60.40.420">
    <property type="entry name" value="Cupredoxins - blue copper proteins"/>
    <property type="match status" value="1"/>
</dbReference>
<dbReference type="SUPFAM" id="SSF56235">
    <property type="entry name" value="N-terminal nucleophile aminohydrolases (Ntn hydrolases)"/>
    <property type="match status" value="1"/>
</dbReference>
<dbReference type="InterPro" id="IPR029055">
    <property type="entry name" value="Ntn_hydrolases_N"/>
</dbReference>
<dbReference type="Gene3D" id="3.60.20.10">
    <property type="entry name" value="Glutamine Phosphoribosylpyrophosphate, subunit 1, domain 1"/>
    <property type="match status" value="1"/>
</dbReference>
<proteinExistence type="predicted"/>
<dbReference type="InterPro" id="IPR003245">
    <property type="entry name" value="Phytocyanin_dom"/>
</dbReference>
<feature type="signal peptide" evidence="4">
    <location>
        <begin position="1"/>
        <end position="22"/>
    </location>
</feature>
<dbReference type="GO" id="GO:0009055">
    <property type="term" value="F:electron transfer activity"/>
    <property type="evidence" value="ECO:0007669"/>
    <property type="project" value="InterPro"/>
</dbReference>
<dbReference type="SUPFAM" id="SSF49503">
    <property type="entry name" value="Cupredoxins"/>
    <property type="match status" value="1"/>
</dbReference>
<name>A0AAD6KPF1_9ROSI</name>
<dbReference type="AlphaFoldDB" id="A0AAD6KPF1"/>
<protein>
    <recommendedName>
        <fullName evidence="5">Phytocyanin domain-containing protein</fullName>
    </recommendedName>
</protein>
<dbReference type="InterPro" id="IPR050115">
    <property type="entry name" value="Proteasome_alpha"/>
</dbReference>
<evidence type="ECO:0000256" key="2">
    <source>
        <dbReference type="ARBA" id="ARBA00023157"/>
    </source>
</evidence>
<keyword evidence="4" id="KW-0732">Signal</keyword>
<gene>
    <name evidence="6" type="ORF">OIU84_026702</name>
</gene>
<keyword evidence="3" id="KW-0325">Glycoprotein</keyword>
<dbReference type="Proteomes" id="UP001162972">
    <property type="component" value="Chromosome 16"/>
</dbReference>
<dbReference type="FunFam" id="2.60.40.420:FF:000034">
    <property type="entry name" value="Cupredoxin superfamily protein"/>
    <property type="match status" value="1"/>
</dbReference>
<dbReference type="InterPro" id="IPR008972">
    <property type="entry name" value="Cupredoxin"/>
</dbReference>
<comment type="caution">
    <text evidence="6">The sequence shown here is derived from an EMBL/GenBank/DDBJ whole genome shotgun (WGS) entry which is preliminary data.</text>
</comment>
<dbReference type="EMBL" id="JAPFFJ010000006">
    <property type="protein sequence ID" value="KAJ6426169.1"/>
    <property type="molecule type" value="Genomic_DNA"/>
</dbReference>
<organism evidence="6 7">
    <name type="scientific">Salix udensis</name>
    <dbReference type="NCBI Taxonomy" id="889485"/>
    <lineage>
        <taxon>Eukaryota</taxon>
        <taxon>Viridiplantae</taxon>
        <taxon>Streptophyta</taxon>
        <taxon>Embryophyta</taxon>
        <taxon>Tracheophyta</taxon>
        <taxon>Spermatophyta</taxon>
        <taxon>Magnoliopsida</taxon>
        <taxon>eudicotyledons</taxon>
        <taxon>Gunneridae</taxon>
        <taxon>Pentapetalae</taxon>
        <taxon>rosids</taxon>
        <taxon>fabids</taxon>
        <taxon>Malpighiales</taxon>
        <taxon>Salicaceae</taxon>
        <taxon>Saliceae</taxon>
        <taxon>Salix</taxon>
    </lineage>
</organism>
<sequence length="263" mass="28804">MAMNKKTLMALVIVSVSLNVGAQVHHIVGGDHGWHPYTDIGSWSSATTFRVGDKIWFTHSVAQGRIAEVETREEYLACDVSNPIRMYSDDSDGISLDGEGVRYFTNTNSEKCKNGLKLHVEVVSEARTDTTTPEVTSEGSDKVIAAPPESWWDKNYGFQLYMSDPSGNYAGWKAAAIGANNQAAQSMLKQDYRDEITREEAVQLALKVLSKTMDSTSLTSEKLELAEVFLSPSGNVKYQVCPPNALSKLLVKFGLTQPAAETS</sequence>